<proteinExistence type="predicted"/>
<reference evidence="2" key="1">
    <citation type="submission" date="2022-10" db="EMBL/GenBank/DDBJ databases">
        <title>Puccinia triticina Genome sequencing and assembly.</title>
        <authorList>
            <person name="Li C."/>
        </authorList>
    </citation>
    <scope>NUCLEOTIDE SEQUENCE</scope>
    <source>
        <strain evidence="2">Pt15</strain>
    </source>
</reference>
<protein>
    <submittedName>
        <fullName evidence="2">Uncharacterized protein</fullName>
    </submittedName>
</protein>
<feature type="region of interest" description="Disordered" evidence="1">
    <location>
        <begin position="1"/>
        <end position="22"/>
    </location>
</feature>
<evidence type="ECO:0000313" key="2">
    <source>
        <dbReference type="EMBL" id="WAQ92397.1"/>
    </source>
</evidence>
<evidence type="ECO:0000313" key="3">
    <source>
        <dbReference type="Proteomes" id="UP001164743"/>
    </source>
</evidence>
<feature type="region of interest" description="Disordered" evidence="1">
    <location>
        <begin position="49"/>
        <end position="159"/>
    </location>
</feature>
<evidence type="ECO:0000256" key="1">
    <source>
        <dbReference type="SAM" id="MobiDB-lite"/>
    </source>
</evidence>
<dbReference type="GeneID" id="77804877"/>
<dbReference type="RefSeq" id="XP_053027952.1">
    <property type="nucleotide sequence ID" value="XM_053163982.1"/>
</dbReference>
<dbReference type="EMBL" id="CP110436">
    <property type="protein sequence ID" value="WAQ92397.1"/>
    <property type="molecule type" value="Genomic_DNA"/>
</dbReference>
<organism evidence="2 3">
    <name type="scientific">Puccinia triticina</name>
    <dbReference type="NCBI Taxonomy" id="208348"/>
    <lineage>
        <taxon>Eukaryota</taxon>
        <taxon>Fungi</taxon>
        <taxon>Dikarya</taxon>
        <taxon>Basidiomycota</taxon>
        <taxon>Pucciniomycotina</taxon>
        <taxon>Pucciniomycetes</taxon>
        <taxon>Pucciniales</taxon>
        <taxon>Pucciniaceae</taxon>
        <taxon>Puccinia</taxon>
    </lineage>
</organism>
<accession>A0ABY7DBR9</accession>
<name>A0ABY7DBR9_9BASI</name>
<feature type="compositionally biased region" description="Low complexity" evidence="1">
    <location>
        <begin position="78"/>
        <end position="87"/>
    </location>
</feature>
<sequence length="159" mass="17172">MDLSNPLRRRERGQTFADNDNAEHQSLMQTLARLANAFDTVRNVSANEVQGNGSAPAAPAPIDPALVRTSEAASSALRTPPRTPNRTNHTRKHTMVEGFAIQAPLNVKERPQEAQGGQGQVQISGSQQRTPPGHRSPPGASESETFVHPSTPASKSRFY</sequence>
<gene>
    <name evidence="2" type="ORF">PtA15_16A305</name>
</gene>
<keyword evidence="3" id="KW-1185">Reference proteome</keyword>
<dbReference type="Proteomes" id="UP001164743">
    <property type="component" value="Chromosome 16A"/>
</dbReference>